<dbReference type="RefSeq" id="WP_008992418.1">
    <property type="nucleotide sequence ID" value="NZ_AMSG01000024.1"/>
</dbReference>
<dbReference type="EMBL" id="AMSG01000024">
    <property type="protein sequence ID" value="EKF54314.1"/>
    <property type="molecule type" value="Genomic_DNA"/>
</dbReference>
<dbReference type="STRING" id="555500.I215_12898"/>
<dbReference type="OrthoDB" id="599464at2"/>
<feature type="non-terminal residue" evidence="2">
    <location>
        <position position="1"/>
    </location>
</feature>
<dbReference type="NCBIfam" id="TIGR04131">
    <property type="entry name" value="Bac_Flav_CTERM"/>
    <property type="match status" value="1"/>
</dbReference>
<dbReference type="Proteomes" id="UP000007364">
    <property type="component" value="Unassembled WGS sequence"/>
</dbReference>
<feature type="domain" description="HYR-like" evidence="1">
    <location>
        <begin position="3"/>
        <end position="63"/>
    </location>
</feature>
<evidence type="ECO:0000313" key="2">
    <source>
        <dbReference type="EMBL" id="EKF54314.1"/>
    </source>
</evidence>
<dbReference type="AlphaFoldDB" id="K2PS44"/>
<feature type="domain" description="HYR-like" evidence="1">
    <location>
        <begin position="80"/>
        <end position="141"/>
    </location>
</feature>
<protein>
    <recommendedName>
        <fullName evidence="1">HYR-like domain-containing protein</fullName>
    </recommendedName>
</protein>
<comment type="caution">
    <text evidence="2">The sequence shown here is derived from an EMBL/GenBank/DDBJ whole genome shotgun (WGS) entry which is preliminary data.</text>
</comment>
<dbReference type="Pfam" id="PF13585">
    <property type="entry name" value="CHU_C"/>
    <property type="match status" value="1"/>
</dbReference>
<reference evidence="2 3" key="1">
    <citation type="journal article" date="2012" name="J. Bacteriol.">
        <title>Genome Sequence of Galbibacter marinum Type Strain ck-I2-15.</title>
        <authorList>
            <person name="Lai Q."/>
            <person name="Li C."/>
            <person name="Shao Z."/>
        </authorList>
    </citation>
    <scope>NUCLEOTIDE SEQUENCE [LARGE SCALE GENOMIC DNA]</scope>
    <source>
        <strain evidence="3">ck-I2-15</strain>
    </source>
</reference>
<sequence>QVVSCDNIPEATILTALDNCDDTVSVEFEEKITTDGCKSTLERIWTATDCAGNTTNHTQIITIEDKQAPSFVETLPVDQVVSCDNIPDPVILTAIDNCDDTVSVEFEEKTTTDGCSSTLERIWTATDCAGNITNHTQIITIEDKQAPVLAATSIGYLENISVSCGEIPEPPILAFEDNCTLDLSIHYSEIDSAMDPDGGYQITRLWKVSDQCNNTAQFTQLINIIPNGELKFNQQPEDLTVNCGSIPEPGIISATNGCEIDVPVTFTETLTGTQCSPIIERQWTATDSYGNSITHLQTIKIEDIQAPVFVEPLPEDQTLYCSILPEPITLTAVDQCDSNLVVEMEEITTTEGCKQITTRTWNVSDCAGNSTSHTQTIALIVDQEAPTLTTSSMELFKEEITISCANIPEAPQLEFQDHCSQEVTVIFEETSSYVNDQSDYEIQRVWEVTDPCDNQATFTQIIKVNQHNTQQDLVEIMLCQRDAVYDLNDLLPPGSNFGGTWTLATQDDYLSGNFFDPNSAELGAYTAYYTLEDSCTPQTIVTITVHDDCVVLPCDSSQSISISKAITPNGDQYNEYFTVSGLEDCGFKLELQIFNRWGHKIFESMDYQNNWNAFSNTSNSQFMPAGTYYYILTVVDSGYDPIKGYVYVGTTAK</sequence>
<proteinExistence type="predicted"/>
<evidence type="ECO:0000259" key="1">
    <source>
        <dbReference type="Pfam" id="PF23237"/>
    </source>
</evidence>
<keyword evidence="3" id="KW-1185">Reference proteome</keyword>
<name>K2PS44_9FLAO</name>
<gene>
    <name evidence="2" type="ORF">I215_12898</name>
</gene>
<accession>K2PS44</accession>
<dbReference type="eggNOG" id="COG2304">
    <property type="taxonomic scope" value="Bacteria"/>
</dbReference>
<evidence type="ECO:0000313" key="3">
    <source>
        <dbReference type="Proteomes" id="UP000007364"/>
    </source>
</evidence>
<organism evidence="2 3">
    <name type="scientific">Galbibacter marinus</name>
    <dbReference type="NCBI Taxonomy" id="555500"/>
    <lineage>
        <taxon>Bacteria</taxon>
        <taxon>Pseudomonadati</taxon>
        <taxon>Bacteroidota</taxon>
        <taxon>Flavobacteriia</taxon>
        <taxon>Flavobacteriales</taxon>
        <taxon>Flavobacteriaceae</taxon>
        <taxon>Galbibacter</taxon>
    </lineage>
</organism>
<feature type="domain" description="HYR-like" evidence="1">
    <location>
        <begin position="324"/>
        <end position="377"/>
    </location>
</feature>
<dbReference type="InterPro" id="IPR057078">
    <property type="entry name" value="HYR-4C"/>
</dbReference>
<dbReference type="Pfam" id="PF23237">
    <property type="entry name" value="HYR_4C"/>
    <property type="match status" value="3"/>
</dbReference>
<dbReference type="InterPro" id="IPR026341">
    <property type="entry name" value="T9SS_type_B"/>
</dbReference>